<accession>A0AAV3QMP0</accession>
<dbReference type="Pfam" id="PF00505">
    <property type="entry name" value="HMG_box"/>
    <property type="match status" value="1"/>
</dbReference>
<keyword evidence="4 5" id="KW-0539">Nucleus</keyword>
<dbReference type="InterPro" id="IPR031061">
    <property type="entry name" value="HMGB_plant"/>
</dbReference>
<keyword evidence="9" id="KW-1185">Reference proteome</keyword>
<dbReference type="Proteomes" id="UP001454036">
    <property type="component" value="Unassembled WGS sequence"/>
</dbReference>
<evidence type="ECO:0000256" key="4">
    <source>
        <dbReference type="ARBA" id="ARBA00023242"/>
    </source>
</evidence>
<dbReference type="PROSITE" id="PS50118">
    <property type="entry name" value="HMG_BOX_2"/>
    <property type="match status" value="1"/>
</dbReference>
<evidence type="ECO:0000256" key="5">
    <source>
        <dbReference type="PROSITE-ProRule" id="PRU00267"/>
    </source>
</evidence>
<keyword evidence="3 5" id="KW-0238">DNA-binding</keyword>
<dbReference type="EMBL" id="BAABME010005350">
    <property type="protein sequence ID" value="GAA0165349.1"/>
    <property type="molecule type" value="Genomic_DNA"/>
</dbReference>
<feature type="region of interest" description="Disordered" evidence="6">
    <location>
        <begin position="106"/>
        <end position="139"/>
    </location>
</feature>
<dbReference type="Gene3D" id="1.10.30.10">
    <property type="entry name" value="High mobility group box domain"/>
    <property type="match status" value="1"/>
</dbReference>
<evidence type="ECO:0000256" key="3">
    <source>
        <dbReference type="ARBA" id="ARBA00023125"/>
    </source>
</evidence>
<feature type="domain" description="HMG box" evidence="7">
    <location>
        <begin position="36"/>
        <end position="105"/>
    </location>
</feature>
<comment type="caution">
    <text evidence="8">The sequence shown here is derived from an EMBL/GenBank/DDBJ whole genome shotgun (WGS) entry which is preliminary data.</text>
</comment>
<protein>
    <recommendedName>
        <fullName evidence="7">HMG box domain-containing protein</fullName>
    </recommendedName>
</protein>
<comment type="subcellular location">
    <subcellularLocation>
        <location evidence="1">Nucleus</location>
    </subcellularLocation>
</comment>
<dbReference type="GO" id="GO:0006325">
    <property type="term" value="P:chromatin organization"/>
    <property type="evidence" value="ECO:0007669"/>
    <property type="project" value="UniProtKB-ARBA"/>
</dbReference>
<evidence type="ECO:0000313" key="9">
    <source>
        <dbReference type="Proteomes" id="UP001454036"/>
    </source>
</evidence>
<name>A0AAV3QMP0_LITER</name>
<feature type="region of interest" description="Disordered" evidence="6">
    <location>
        <begin position="1"/>
        <end position="41"/>
    </location>
</feature>
<proteinExistence type="inferred from homology"/>
<dbReference type="SUPFAM" id="SSF47095">
    <property type="entry name" value="HMG-box"/>
    <property type="match status" value="1"/>
</dbReference>
<gene>
    <name evidence="8" type="ORF">LIER_20779</name>
</gene>
<dbReference type="GO" id="GO:0030527">
    <property type="term" value="F:structural constituent of chromatin"/>
    <property type="evidence" value="ECO:0007669"/>
    <property type="project" value="UniProtKB-ARBA"/>
</dbReference>
<feature type="DNA-binding region" description="HMG box" evidence="5">
    <location>
        <begin position="36"/>
        <end position="105"/>
    </location>
</feature>
<dbReference type="PANTHER" id="PTHR46261:SF18">
    <property type="entry name" value="DNA-BINDING PROTEIN MNB1B"/>
    <property type="match status" value="1"/>
</dbReference>
<evidence type="ECO:0000256" key="1">
    <source>
        <dbReference type="ARBA" id="ARBA00004123"/>
    </source>
</evidence>
<dbReference type="InterPro" id="IPR009071">
    <property type="entry name" value="HMG_box_dom"/>
</dbReference>
<dbReference type="CDD" id="cd22005">
    <property type="entry name" value="HMG-box_AtHMGB1-like"/>
    <property type="match status" value="1"/>
</dbReference>
<evidence type="ECO:0000259" key="7">
    <source>
        <dbReference type="PROSITE" id="PS50118"/>
    </source>
</evidence>
<dbReference type="GO" id="GO:0005634">
    <property type="term" value="C:nucleus"/>
    <property type="evidence" value="ECO:0007669"/>
    <property type="project" value="UniProtKB-SubCell"/>
</dbReference>
<comment type="similarity">
    <text evidence="2">Belongs to the HMGB family.</text>
</comment>
<evidence type="ECO:0000313" key="8">
    <source>
        <dbReference type="EMBL" id="GAA0165349.1"/>
    </source>
</evidence>
<feature type="compositionally biased region" description="Acidic residues" evidence="6">
    <location>
        <begin position="123"/>
        <end position="139"/>
    </location>
</feature>
<dbReference type="PANTHER" id="PTHR46261">
    <property type="entry name" value="HIGH MOBILITY GROUP B PROTEIN 4-RELATED"/>
    <property type="match status" value="1"/>
</dbReference>
<dbReference type="InterPro" id="IPR036910">
    <property type="entry name" value="HMG_box_dom_sf"/>
</dbReference>
<evidence type="ECO:0000256" key="6">
    <source>
        <dbReference type="SAM" id="MobiDB-lite"/>
    </source>
</evidence>
<organism evidence="8 9">
    <name type="scientific">Lithospermum erythrorhizon</name>
    <name type="common">Purple gromwell</name>
    <name type="synonym">Lithospermum officinale var. erythrorhizon</name>
    <dbReference type="NCBI Taxonomy" id="34254"/>
    <lineage>
        <taxon>Eukaryota</taxon>
        <taxon>Viridiplantae</taxon>
        <taxon>Streptophyta</taxon>
        <taxon>Embryophyta</taxon>
        <taxon>Tracheophyta</taxon>
        <taxon>Spermatophyta</taxon>
        <taxon>Magnoliopsida</taxon>
        <taxon>eudicotyledons</taxon>
        <taxon>Gunneridae</taxon>
        <taxon>Pentapetalae</taxon>
        <taxon>asterids</taxon>
        <taxon>lamiids</taxon>
        <taxon>Boraginales</taxon>
        <taxon>Boraginaceae</taxon>
        <taxon>Boraginoideae</taxon>
        <taxon>Lithospermeae</taxon>
        <taxon>Lithospermum</taxon>
    </lineage>
</organism>
<dbReference type="GO" id="GO:0000785">
    <property type="term" value="C:chromatin"/>
    <property type="evidence" value="ECO:0007669"/>
    <property type="project" value="UniProtKB-ARBA"/>
</dbReference>
<dbReference type="AlphaFoldDB" id="A0AAV3QMP0"/>
<dbReference type="SMART" id="SM00398">
    <property type="entry name" value="HMG"/>
    <property type="match status" value="1"/>
</dbReference>
<dbReference type="GO" id="GO:0003677">
    <property type="term" value="F:DNA binding"/>
    <property type="evidence" value="ECO:0007669"/>
    <property type="project" value="UniProtKB-UniRule"/>
</dbReference>
<evidence type="ECO:0000256" key="2">
    <source>
        <dbReference type="ARBA" id="ARBA00008774"/>
    </source>
</evidence>
<reference evidence="8 9" key="1">
    <citation type="submission" date="2024-01" db="EMBL/GenBank/DDBJ databases">
        <title>The complete chloroplast genome sequence of Lithospermum erythrorhizon: insights into the phylogenetic relationship among Boraginaceae species and the maternal lineages of purple gromwells.</title>
        <authorList>
            <person name="Okada T."/>
            <person name="Watanabe K."/>
        </authorList>
    </citation>
    <scope>NUCLEOTIDE SEQUENCE [LARGE SCALE GENOMIC DNA]</scope>
</reference>
<dbReference type="GO" id="GO:0003682">
    <property type="term" value="F:chromatin binding"/>
    <property type="evidence" value="ECO:0007669"/>
    <property type="project" value="UniProtKB-ARBA"/>
</dbReference>
<sequence>MTGARSKASTRGNDSKLAVKNKPAKKAKSVKDPNKPKRPPSAFFVFMEDFRQEYKAKHPNNKAVSAVGKAGGERWKSLTDEEKAPYIAKADKRKADYEKTIQAYNRKLAGEAAEESDKSKSEVEDDDEDGSGEEDEDDD</sequence>